<comment type="pathway">
    <text evidence="5 8">Amino-acid biosynthesis; L-lysine biosynthesis via DAP pathway; L-lysine from DL-2,6-diaminopimelate: step 1/1.</text>
</comment>
<evidence type="ECO:0000256" key="7">
    <source>
        <dbReference type="PIRSR" id="PIRSR600183-50"/>
    </source>
</evidence>
<dbReference type="PATRIC" id="fig|1140003.3.peg.2005"/>
<accession>S0L1U7</accession>
<comment type="caution">
    <text evidence="10">The sequence shown here is derived from an EMBL/GenBank/DDBJ whole genome shotgun (WGS) entry which is preliminary data.</text>
</comment>
<evidence type="ECO:0000256" key="5">
    <source>
        <dbReference type="HAMAP-Rule" id="MF_02120"/>
    </source>
</evidence>
<dbReference type="InterPro" id="IPR029066">
    <property type="entry name" value="PLP-binding_barrel"/>
</dbReference>
<evidence type="ECO:0000256" key="2">
    <source>
        <dbReference type="ARBA" id="ARBA00022793"/>
    </source>
</evidence>
<evidence type="ECO:0000313" key="10">
    <source>
        <dbReference type="EMBL" id="EOT83392.1"/>
    </source>
</evidence>
<proteinExistence type="inferred from homology"/>
<comment type="subunit">
    <text evidence="5">Homodimer.</text>
</comment>
<comment type="similarity">
    <text evidence="5">Belongs to the Orn/Lys/Arg decarboxylase class-II family. LysA subfamily.</text>
</comment>
<keyword evidence="11" id="KW-1185">Reference proteome</keyword>
<name>S0L1U7_9ENTE</name>
<dbReference type="EC" id="4.1.1.20" evidence="5 6"/>
<keyword evidence="4 5" id="KW-0456">Lyase</keyword>
<gene>
    <name evidence="5" type="primary">lysA</name>
    <name evidence="10" type="ORF">I573_01942</name>
</gene>
<dbReference type="InterPro" id="IPR022644">
    <property type="entry name" value="De-COase2_N"/>
</dbReference>
<keyword evidence="5" id="KW-0028">Amino-acid biosynthesis</keyword>
<dbReference type="EMBL" id="ASWO01000006">
    <property type="protein sequence ID" value="EOT83392.1"/>
    <property type="molecule type" value="Genomic_DNA"/>
</dbReference>
<dbReference type="FunFam" id="3.20.20.10:FF:000003">
    <property type="entry name" value="Diaminopimelate decarboxylase"/>
    <property type="match status" value="1"/>
</dbReference>
<dbReference type="PANTHER" id="PTHR43727:SF2">
    <property type="entry name" value="GROUP IV DECARBOXYLASE"/>
    <property type="match status" value="1"/>
</dbReference>
<reference evidence="10 11" key="1">
    <citation type="submission" date="2013-03" db="EMBL/GenBank/DDBJ databases">
        <title>The Genome Sequence of Enterococcus sulfureus ATCC_49903 (PacBio/Illumina hybrid assembly).</title>
        <authorList>
            <consortium name="The Broad Institute Genomics Platform"/>
            <consortium name="The Broad Institute Genome Sequencing Center for Infectious Disease"/>
            <person name="Earl A."/>
            <person name="Russ C."/>
            <person name="Gilmore M."/>
            <person name="Surin D."/>
            <person name="Walker B."/>
            <person name="Young S."/>
            <person name="Zeng Q."/>
            <person name="Gargeya S."/>
            <person name="Fitzgerald M."/>
            <person name="Haas B."/>
            <person name="Abouelleil A."/>
            <person name="Allen A.W."/>
            <person name="Alvarado L."/>
            <person name="Arachchi H.M."/>
            <person name="Berlin A.M."/>
            <person name="Chapman S.B."/>
            <person name="Gainer-Dewar J."/>
            <person name="Goldberg J."/>
            <person name="Griggs A."/>
            <person name="Gujja S."/>
            <person name="Hansen M."/>
            <person name="Howarth C."/>
            <person name="Imamovic A."/>
            <person name="Ireland A."/>
            <person name="Larimer J."/>
            <person name="McCowan C."/>
            <person name="Murphy C."/>
            <person name="Pearson M."/>
            <person name="Poon T.W."/>
            <person name="Priest M."/>
            <person name="Roberts A."/>
            <person name="Saif S."/>
            <person name="Shea T."/>
            <person name="Sisk P."/>
            <person name="Sykes S."/>
            <person name="Wortman J."/>
            <person name="Nusbaum C."/>
            <person name="Birren B."/>
        </authorList>
    </citation>
    <scope>NUCLEOTIDE SEQUENCE [LARGE SCALE GENOMIC DNA]</scope>
    <source>
        <strain evidence="10 11">ATCC 49903</strain>
    </source>
</reference>
<dbReference type="PANTHER" id="PTHR43727">
    <property type="entry name" value="DIAMINOPIMELATE DECARBOXYLASE"/>
    <property type="match status" value="1"/>
</dbReference>
<feature type="modified residue" description="N6-(pyridoxal phosphate)lysine" evidence="5 7">
    <location>
        <position position="56"/>
    </location>
</feature>
<dbReference type="RefSeq" id="WP_016186510.1">
    <property type="nucleotide sequence ID" value="NZ_ASWO01000006.1"/>
</dbReference>
<dbReference type="Gene3D" id="2.40.37.10">
    <property type="entry name" value="Lyase, Ornithine Decarboxylase, Chain A, domain 1"/>
    <property type="match status" value="1"/>
</dbReference>
<feature type="binding site" evidence="5">
    <location>
        <position position="380"/>
    </location>
    <ligand>
        <name>pyridoxal 5'-phosphate</name>
        <dbReference type="ChEBI" id="CHEBI:597326"/>
    </ligand>
</feature>
<dbReference type="GO" id="GO:0008836">
    <property type="term" value="F:diaminopimelate decarboxylase activity"/>
    <property type="evidence" value="ECO:0007669"/>
    <property type="project" value="UniProtKB-UniRule"/>
</dbReference>
<feature type="active site" description="Proton donor" evidence="7">
    <location>
        <position position="351"/>
    </location>
</feature>
<evidence type="ECO:0000256" key="8">
    <source>
        <dbReference type="RuleBase" id="RU003738"/>
    </source>
</evidence>
<dbReference type="AlphaFoldDB" id="S0L1U7"/>
<dbReference type="NCBIfam" id="TIGR01048">
    <property type="entry name" value="lysA"/>
    <property type="match status" value="1"/>
</dbReference>
<feature type="binding site" evidence="5">
    <location>
        <position position="352"/>
    </location>
    <ligand>
        <name>substrate</name>
    </ligand>
</feature>
<feature type="binding site" evidence="5">
    <location>
        <position position="324"/>
    </location>
    <ligand>
        <name>substrate</name>
    </ligand>
</feature>
<dbReference type="eggNOG" id="COG0019">
    <property type="taxonomic scope" value="Bacteria"/>
</dbReference>
<feature type="binding site" evidence="5">
    <location>
        <position position="238"/>
    </location>
    <ligand>
        <name>pyridoxal 5'-phosphate</name>
        <dbReference type="ChEBI" id="CHEBI:597326"/>
    </ligand>
</feature>
<dbReference type="GO" id="GO:0009089">
    <property type="term" value="P:lysine biosynthetic process via diaminopimelate"/>
    <property type="evidence" value="ECO:0007669"/>
    <property type="project" value="UniProtKB-UniRule"/>
</dbReference>
<dbReference type="PROSITE" id="PS00878">
    <property type="entry name" value="ODR_DC_2_1"/>
    <property type="match status" value="1"/>
</dbReference>
<dbReference type="OrthoDB" id="9802241at2"/>
<dbReference type="Pfam" id="PF02784">
    <property type="entry name" value="Orn_Arg_deC_N"/>
    <property type="match status" value="1"/>
</dbReference>
<keyword evidence="5 8" id="KW-0457">Lysine biosynthesis</keyword>
<dbReference type="PRINTS" id="PR01181">
    <property type="entry name" value="DAPDCRBXLASE"/>
</dbReference>
<dbReference type="CDD" id="cd06828">
    <property type="entry name" value="PLPDE_III_DapDC"/>
    <property type="match status" value="1"/>
</dbReference>
<dbReference type="SUPFAM" id="SSF51419">
    <property type="entry name" value="PLP-binding barrel"/>
    <property type="match status" value="1"/>
</dbReference>
<dbReference type="InterPro" id="IPR002986">
    <property type="entry name" value="DAP_deCOOHase_LysA"/>
</dbReference>
<organism evidence="10 11">
    <name type="scientific">Enterococcus sulfureus ATCC 49903</name>
    <dbReference type="NCBI Taxonomy" id="1140003"/>
    <lineage>
        <taxon>Bacteria</taxon>
        <taxon>Bacillati</taxon>
        <taxon>Bacillota</taxon>
        <taxon>Bacilli</taxon>
        <taxon>Lactobacillales</taxon>
        <taxon>Enterococcaceae</taxon>
        <taxon>Enterococcus</taxon>
    </lineage>
</organism>
<dbReference type="InterPro" id="IPR009006">
    <property type="entry name" value="Ala_racemase/Decarboxylase_C"/>
</dbReference>
<dbReference type="InterPro" id="IPR022653">
    <property type="entry name" value="De-COase2_pyr-phos_BS"/>
</dbReference>
<evidence type="ECO:0000256" key="3">
    <source>
        <dbReference type="ARBA" id="ARBA00022898"/>
    </source>
</evidence>
<dbReference type="HAMAP" id="MF_02120">
    <property type="entry name" value="LysA"/>
    <property type="match status" value="1"/>
</dbReference>
<evidence type="ECO:0000256" key="4">
    <source>
        <dbReference type="ARBA" id="ARBA00023239"/>
    </source>
</evidence>
<evidence type="ECO:0000259" key="9">
    <source>
        <dbReference type="Pfam" id="PF02784"/>
    </source>
</evidence>
<comment type="function">
    <text evidence="5">Specifically catalyzes the decarboxylation of meso-diaminopimelate (meso-DAP) to L-lysine.</text>
</comment>
<dbReference type="SUPFAM" id="SSF50621">
    <property type="entry name" value="Alanine racemase C-terminal domain-like"/>
    <property type="match status" value="1"/>
</dbReference>
<evidence type="ECO:0000256" key="1">
    <source>
        <dbReference type="ARBA" id="ARBA00001933"/>
    </source>
</evidence>
<dbReference type="Gene3D" id="3.20.20.10">
    <property type="entry name" value="Alanine racemase"/>
    <property type="match status" value="1"/>
</dbReference>
<feature type="binding site" evidence="5">
    <location>
        <position position="320"/>
    </location>
    <ligand>
        <name>substrate</name>
    </ligand>
</feature>
<comment type="catalytic activity">
    <reaction evidence="5 8">
        <text>meso-2,6-diaminopimelate + H(+) = L-lysine + CO2</text>
        <dbReference type="Rhea" id="RHEA:15101"/>
        <dbReference type="ChEBI" id="CHEBI:15378"/>
        <dbReference type="ChEBI" id="CHEBI:16526"/>
        <dbReference type="ChEBI" id="CHEBI:32551"/>
        <dbReference type="ChEBI" id="CHEBI:57791"/>
        <dbReference type="EC" id="4.1.1.20"/>
    </reaction>
</comment>
<feature type="binding site" evidence="5">
    <location>
        <position position="283"/>
    </location>
    <ligand>
        <name>substrate</name>
    </ligand>
</feature>
<feature type="binding site" evidence="5">
    <location>
        <position position="380"/>
    </location>
    <ligand>
        <name>substrate</name>
    </ligand>
</feature>
<protein>
    <recommendedName>
        <fullName evidence="5 6">Diaminopimelate decarboxylase</fullName>
        <shortName evidence="5">DAP decarboxylase</shortName>
        <shortName evidence="5">DAPDC</shortName>
        <ecNumber evidence="5 6">4.1.1.20</ecNumber>
    </recommendedName>
</protein>
<sequence length="432" mass="48188">MSEHFIFDGCDTVELAKTFQTPLYVFSETKIKEACQELREDFIEKYDRVRVAYASKAFNTLAMLRLVEKEGLCLDVVSGGELYTAIKAGFEAEKIEFNGNNKSIEELEMALDYGVGRIIVDGLQELELIQAICKEKQTTANILFRITPEISVHTHEYISTGQKDSKFGIPLDESILLPLIQQAIEAPELDFYGIHFHIGSQLAENQTHLAAAQVALDLVKKIYDTFGYTVKELNYGGGFGVRYTTDDIRQPFAYFLDPLMEKTIAFCQEHKLYRPTIVIEPGRSIVAEAGISLHTIGAIKTLPGIRTYASIDGGMTDNIRPGLYHAEYEGILANKYDQAATEKVTISGKICESTDILVKDIVLPPVETGDIFATFTTGAYGYSMASNYNKIQIPAAVFVQDGQAELVVERQSYAQIIQNERIPKHLQSGETR</sequence>
<dbReference type="STRING" id="1140003.OMY_02080"/>
<dbReference type="GO" id="GO:0030170">
    <property type="term" value="F:pyridoxal phosphate binding"/>
    <property type="evidence" value="ECO:0007669"/>
    <property type="project" value="UniProtKB-UniRule"/>
</dbReference>
<comment type="cofactor">
    <cofactor evidence="1 5 7 8">
        <name>pyridoxal 5'-phosphate</name>
        <dbReference type="ChEBI" id="CHEBI:597326"/>
    </cofactor>
</comment>
<dbReference type="InterPro" id="IPR000183">
    <property type="entry name" value="Orn/DAP/Arg_de-COase"/>
</dbReference>
<keyword evidence="3 5" id="KW-0663">Pyridoxal phosphate</keyword>
<feature type="binding site" evidence="5">
    <location>
        <begin position="280"/>
        <end position="283"/>
    </location>
    <ligand>
        <name>pyridoxal 5'-phosphate</name>
        <dbReference type="ChEBI" id="CHEBI:597326"/>
    </ligand>
</feature>
<feature type="domain" description="Orn/DAP/Arg decarboxylase 2 N-terminal" evidence="9">
    <location>
        <begin position="30"/>
        <end position="287"/>
    </location>
</feature>
<evidence type="ECO:0000313" key="11">
    <source>
        <dbReference type="Proteomes" id="UP000015961"/>
    </source>
</evidence>
<dbReference type="Proteomes" id="UP000015961">
    <property type="component" value="Unassembled WGS sequence"/>
</dbReference>
<dbReference type="PRINTS" id="PR01179">
    <property type="entry name" value="ODADCRBXLASE"/>
</dbReference>
<dbReference type="UniPathway" id="UPA00034">
    <property type="reaction ID" value="UER00027"/>
</dbReference>
<keyword evidence="2 5" id="KW-0210">Decarboxylase</keyword>
<evidence type="ECO:0000256" key="6">
    <source>
        <dbReference type="NCBIfam" id="TIGR01048"/>
    </source>
</evidence>